<protein>
    <submittedName>
        <fullName evidence="1">Uncharacterized protein</fullName>
    </submittedName>
</protein>
<name>A0A0K1RXR5_9CHRO</name>
<sequence>MIKASHPSLVITLSFADSFLFNVLEDLDAQDFVLVFVPSTRWII</sequence>
<evidence type="ECO:0000313" key="2">
    <source>
        <dbReference type="Proteomes" id="UP000068167"/>
    </source>
</evidence>
<proteinExistence type="predicted"/>
<accession>A0A0K1RXR5</accession>
<dbReference type="KEGG" id="mpk:VL20_1340"/>
<evidence type="ECO:0000313" key="1">
    <source>
        <dbReference type="EMBL" id="AKV66511.1"/>
    </source>
</evidence>
<gene>
    <name evidence="1" type="ORF">VL20_1340</name>
</gene>
<dbReference type="EMBL" id="CP011339">
    <property type="protein sequence ID" value="AKV66511.1"/>
    <property type="molecule type" value="Genomic_DNA"/>
</dbReference>
<dbReference type="AlphaFoldDB" id="A0A0K1RXR5"/>
<reference evidence="1 2" key="1">
    <citation type="journal article" date="2016" name="Stand. Genomic Sci.">
        <title>Complete genome sequence and genomic characterization of Microcystis panniformis FACHB 1757 by third-generation sequencing.</title>
        <authorList>
            <person name="Zhang J.Y."/>
            <person name="Guan R."/>
            <person name="Zhang H.J."/>
            <person name="Li H."/>
            <person name="Xiao P."/>
            <person name="Yu G.L."/>
            <person name="Du L."/>
            <person name="Cao D.M."/>
            <person name="Zhu B.C."/>
            <person name="Li R.H."/>
            <person name="Lu Z.H."/>
        </authorList>
    </citation>
    <scope>NUCLEOTIDE SEQUENCE [LARGE SCALE GENOMIC DNA]</scope>
    <source>
        <strain evidence="1 2">FACHB-1757</strain>
    </source>
</reference>
<dbReference type="Proteomes" id="UP000068167">
    <property type="component" value="Chromosome"/>
</dbReference>
<keyword evidence="2" id="KW-1185">Reference proteome</keyword>
<organism evidence="1 2">
    <name type="scientific">Microcystis panniformis FACHB-1757</name>
    <dbReference type="NCBI Taxonomy" id="1638788"/>
    <lineage>
        <taxon>Bacteria</taxon>
        <taxon>Bacillati</taxon>
        <taxon>Cyanobacteriota</taxon>
        <taxon>Cyanophyceae</taxon>
        <taxon>Oscillatoriophycideae</taxon>
        <taxon>Chroococcales</taxon>
        <taxon>Microcystaceae</taxon>
        <taxon>Microcystis</taxon>
    </lineage>
</organism>